<feature type="compositionally biased region" description="Basic and acidic residues" evidence="1">
    <location>
        <begin position="158"/>
        <end position="168"/>
    </location>
</feature>
<feature type="non-terminal residue" evidence="2">
    <location>
        <position position="1"/>
    </location>
</feature>
<feature type="region of interest" description="Disordered" evidence="1">
    <location>
        <begin position="130"/>
        <end position="168"/>
    </location>
</feature>
<feature type="compositionally biased region" description="Low complexity" evidence="1">
    <location>
        <begin position="130"/>
        <end position="145"/>
    </location>
</feature>
<organism evidence="2 3">
    <name type="scientific">Streptomyces microflavus</name>
    <name type="common">Streptomyces lipmanii</name>
    <dbReference type="NCBI Taxonomy" id="1919"/>
    <lineage>
        <taxon>Bacteria</taxon>
        <taxon>Bacillati</taxon>
        <taxon>Actinomycetota</taxon>
        <taxon>Actinomycetes</taxon>
        <taxon>Kitasatosporales</taxon>
        <taxon>Streptomycetaceae</taxon>
        <taxon>Streptomyces</taxon>
    </lineage>
</organism>
<feature type="region of interest" description="Disordered" evidence="1">
    <location>
        <begin position="35"/>
        <end position="73"/>
    </location>
</feature>
<gene>
    <name evidence="2" type="ORF">G3I39_10785</name>
</gene>
<name>A0A6N9V4D3_STRMI</name>
<evidence type="ECO:0000256" key="1">
    <source>
        <dbReference type="SAM" id="MobiDB-lite"/>
    </source>
</evidence>
<protein>
    <submittedName>
        <fullName evidence="2">ATP-binding protein</fullName>
    </submittedName>
</protein>
<sequence length="168" mass="17564">LRAERADRPGPAASAPDRPAPVAFVPEQVAPAAFVPERVDRPAPPAARPELPKRANQEHLVPQLREAPAPRVEDEHALHDPGLMAAFRRGVDLAEAQTAQEEGTGYGGGTPAPTALDAPLETLAPLPVRGAGQAAGAPAPIGRPQTGHDPFLPGHAVPEPRKDTTFKE</sequence>
<evidence type="ECO:0000313" key="3">
    <source>
        <dbReference type="Proteomes" id="UP000471648"/>
    </source>
</evidence>
<dbReference type="AlphaFoldDB" id="A0A6N9V4D3"/>
<keyword evidence="2" id="KW-0067">ATP-binding</keyword>
<comment type="caution">
    <text evidence="2">The sequence shown here is derived from an EMBL/GenBank/DDBJ whole genome shotgun (WGS) entry which is preliminary data.</text>
</comment>
<accession>A0A6N9V4D3</accession>
<dbReference type="GO" id="GO:0005524">
    <property type="term" value="F:ATP binding"/>
    <property type="evidence" value="ECO:0007669"/>
    <property type="project" value="UniProtKB-KW"/>
</dbReference>
<dbReference type="Proteomes" id="UP000471648">
    <property type="component" value="Unassembled WGS sequence"/>
</dbReference>
<keyword evidence="2" id="KW-0547">Nucleotide-binding</keyword>
<reference evidence="2 3" key="1">
    <citation type="submission" date="2020-01" db="EMBL/GenBank/DDBJ databases">
        <title>Insect and environment-associated Actinomycetes.</title>
        <authorList>
            <person name="Currrie C."/>
            <person name="Chevrette M."/>
            <person name="Carlson C."/>
            <person name="Stubbendieck R."/>
            <person name="Wendt-Pienkowski E."/>
        </authorList>
    </citation>
    <scope>NUCLEOTIDE SEQUENCE [LARGE SCALE GENOMIC DNA]</scope>
    <source>
        <strain evidence="2 3">SID14438</strain>
    </source>
</reference>
<proteinExistence type="predicted"/>
<feature type="region of interest" description="Disordered" evidence="1">
    <location>
        <begin position="1"/>
        <end position="21"/>
    </location>
</feature>
<dbReference type="EMBL" id="JAAGME010000427">
    <property type="protein sequence ID" value="NEB67533.1"/>
    <property type="molecule type" value="Genomic_DNA"/>
</dbReference>
<evidence type="ECO:0000313" key="2">
    <source>
        <dbReference type="EMBL" id="NEB67533.1"/>
    </source>
</evidence>